<dbReference type="AlphaFoldDB" id="A0A4C1XNS7"/>
<evidence type="ECO:0000313" key="2">
    <source>
        <dbReference type="Proteomes" id="UP000299102"/>
    </source>
</evidence>
<sequence>MLFKTDTFKSVVEEKQQYQRITDNKDITHLLEHHSFHTVDGRVLEMGRHCEFLITRPQERKRHLLRDTRHVYMITTLCALELAGGDKVYVLLWSMESHYRVHDRSIRIDSGRAARQPFSRALGSVTEHPIECEIDLRLIIGSSFFNQ</sequence>
<dbReference type="Proteomes" id="UP000299102">
    <property type="component" value="Unassembled WGS sequence"/>
</dbReference>
<evidence type="ECO:0000313" key="1">
    <source>
        <dbReference type="EMBL" id="GBP64642.1"/>
    </source>
</evidence>
<reference evidence="1 2" key="1">
    <citation type="journal article" date="2019" name="Commun. Biol.">
        <title>The bagworm genome reveals a unique fibroin gene that provides high tensile strength.</title>
        <authorList>
            <person name="Kono N."/>
            <person name="Nakamura H."/>
            <person name="Ohtoshi R."/>
            <person name="Tomita M."/>
            <person name="Numata K."/>
            <person name="Arakawa K."/>
        </authorList>
    </citation>
    <scope>NUCLEOTIDE SEQUENCE [LARGE SCALE GENOMIC DNA]</scope>
</reference>
<dbReference type="EMBL" id="BGZK01000904">
    <property type="protein sequence ID" value="GBP64642.1"/>
    <property type="molecule type" value="Genomic_DNA"/>
</dbReference>
<comment type="caution">
    <text evidence="1">The sequence shown here is derived from an EMBL/GenBank/DDBJ whole genome shotgun (WGS) entry which is preliminary data.</text>
</comment>
<name>A0A4C1XNS7_EUMVA</name>
<gene>
    <name evidence="1" type="ORF">EVAR_42592_1</name>
</gene>
<protein>
    <submittedName>
        <fullName evidence="1">Uncharacterized protein</fullName>
    </submittedName>
</protein>
<proteinExistence type="predicted"/>
<keyword evidence="2" id="KW-1185">Reference proteome</keyword>
<accession>A0A4C1XNS7</accession>
<organism evidence="1 2">
    <name type="scientific">Eumeta variegata</name>
    <name type="common">Bagworm moth</name>
    <name type="synonym">Eumeta japonica</name>
    <dbReference type="NCBI Taxonomy" id="151549"/>
    <lineage>
        <taxon>Eukaryota</taxon>
        <taxon>Metazoa</taxon>
        <taxon>Ecdysozoa</taxon>
        <taxon>Arthropoda</taxon>
        <taxon>Hexapoda</taxon>
        <taxon>Insecta</taxon>
        <taxon>Pterygota</taxon>
        <taxon>Neoptera</taxon>
        <taxon>Endopterygota</taxon>
        <taxon>Lepidoptera</taxon>
        <taxon>Glossata</taxon>
        <taxon>Ditrysia</taxon>
        <taxon>Tineoidea</taxon>
        <taxon>Psychidae</taxon>
        <taxon>Oiketicinae</taxon>
        <taxon>Eumeta</taxon>
    </lineage>
</organism>